<dbReference type="PANTHER" id="PTHR43681">
    <property type="entry name" value="TRANSMEMBRANE GTPASE FZO"/>
    <property type="match status" value="1"/>
</dbReference>
<dbReference type="InterPro" id="IPR051943">
    <property type="entry name" value="TRAFAC_Dynamin-like_GTPase"/>
</dbReference>
<accession>A0ABX7E115</accession>
<dbReference type="EMBL" id="CP065425">
    <property type="protein sequence ID" value="QQZ08879.1"/>
    <property type="molecule type" value="Genomic_DNA"/>
</dbReference>
<sequence>MTFEELLIDKMYYKKTFMKENEFDHPIRILGEAYMAEQQNELAELSYIRFAQGEVYFHNKDFESAIFKWENIENELEPWAKKNMADAYFELSLYSTAEEIYRSIVSDSPILTTEISIMLFSIYNVQGDMGKAVDTIKEAVAYNPDYKNLTDIARDFFENQQDWANAVELAVNEAIRTDSAKWFEVLISYSLDEKTNRFAPSYFSKVLVSLYIENQRLFESFVSSLWKGYRNEAKDVYLTWIKEINHILINIEDRRNGNWHELSALFAESYSELLNGQLLLKDLSLMVPEHLENWLKVADSTHALAASAAVLSWAEIFPSSINQSIIQEAENIIVHAKNETDVLKESVRLFENIIEWAKKQEVQIGYSLHWMVRQLLDHRVHHLLVAGNSENGKVDFINAALGGHSLGIPSSSLIMYKDADTIDISEITNDGISKIDNIEEFHELSMHETMIDFKLPAELLYDCAVSLSYMPRNSQGLNSKQYMYLPDAILAVINPSEYDGDYLLDLNEQMPYTPLHFVINDVEKVYSEQELTILEDEIRSKFPYAMVFTSTDSANLTNFIKTITQSINVEEARTANMLSFIRALMSNILEQRLQMENGLNESIKWEEEMATKLGGAIHQLQDMEKEKVENITQSYQTIKDDIKEELRKSIPALLKGSSELIKEDSDFRKLHIELNEEMNSRIQLHVEKKVLPNFYSSIQQWISYADEEFYQCKTFLDEMREGFNSLYGEERLKLFADEKVLDDWRRDAERMKNGIRIDKVNILLRHTPSQVLLKSAGKLFGALQQNKSILFNKYKKFVENEDYQEVVNTITNKFLMQFELFETSIERDIAMFFKNPLTELEETVKKTEATRQDNEKTLNRMKASPEKFSDPLSLFQVKLRQYEWIIDASKESYPVG</sequence>
<dbReference type="InterPro" id="IPR011990">
    <property type="entry name" value="TPR-like_helical_dom_sf"/>
</dbReference>
<reference evidence="1 2" key="1">
    <citation type="submission" date="2020-11" db="EMBL/GenBank/DDBJ databases">
        <title>Taxonomic evaluation of the Bacillus sporothermodurans group of bacteria based on whole genome sequences.</title>
        <authorList>
            <person name="Fiedler G."/>
            <person name="Herbstmann A.-D."/>
            <person name="Doll E."/>
            <person name="Wenning M."/>
            <person name="Brinks E."/>
            <person name="Kabisch J."/>
            <person name="Breitenwieser F."/>
            <person name="Lappann M."/>
            <person name="Boehnlein C."/>
            <person name="Franz C."/>
        </authorList>
    </citation>
    <scope>NUCLEOTIDE SEQUENCE [LARGE SCALE GENOMIC DNA]</scope>
    <source>
        <strain evidence="1 2">JCM 19841</strain>
    </source>
</reference>
<organism evidence="1 2">
    <name type="scientific">Heyndrickxia vini</name>
    <dbReference type="NCBI Taxonomy" id="1476025"/>
    <lineage>
        <taxon>Bacteria</taxon>
        <taxon>Bacillati</taxon>
        <taxon>Bacillota</taxon>
        <taxon>Bacilli</taxon>
        <taxon>Bacillales</taxon>
        <taxon>Bacillaceae</taxon>
        <taxon>Heyndrickxia</taxon>
    </lineage>
</organism>
<dbReference type="Proteomes" id="UP000595691">
    <property type="component" value="Chromosome"/>
</dbReference>
<evidence type="ECO:0000313" key="2">
    <source>
        <dbReference type="Proteomes" id="UP000595691"/>
    </source>
</evidence>
<dbReference type="RefSeq" id="WP_202777821.1">
    <property type="nucleotide sequence ID" value="NZ_CP065425.1"/>
</dbReference>
<dbReference type="PANTHER" id="PTHR43681:SF1">
    <property type="entry name" value="SARCALUMENIN"/>
    <property type="match status" value="1"/>
</dbReference>
<keyword evidence="2" id="KW-1185">Reference proteome</keyword>
<dbReference type="SUPFAM" id="SSF48452">
    <property type="entry name" value="TPR-like"/>
    <property type="match status" value="1"/>
</dbReference>
<proteinExistence type="predicted"/>
<protein>
    <submittedName>
        <fullName evidence="1">GTP-binding protein</fullName>
    </submittedName>
</protein>
<name>A0ABX7E115_9BACI</name>
<evidence type="ECO:0000313" key="1">
    <source>
        <dbReference type="EMBL" id="QQZ08879.1"/>
    </source>
</evidence>
<dbReference type="Gene3D" id="1.25.40.10">
    <property type="entry name" value="Tetratricopeptide repeat domain"/>
    <property type="match status" value="1"/>
</dbReference>
<gene>
    <name evidence="1" type="ORF">I5776_17935</name>
</gene>